<evidence type="ECO:0000313" key="9">
    <source>
        <dbReference type="EMBL" id="KAJ7365073.1"/>
    </source>
</evidence>
<sequence length="488" mass="54050">MEGTTGQPVQQGQPVYVQSPSGQPGQPQQQAGQGLGLTFDTNFIKSPLCYIKIAEFVVLLGAWASILKYLDDFDDVTKKSERAVYDDKADFFKGITIFCWVMVIFYLIINIISLPKICNCKRPSMFTLASLIFYFIMFALLLACTGNLVSRAVEFGKVLKLGDPYRPFVVALGFALTFGFLSCIAFVVDMVLNYKLFQTQREQETPPEQGPPQRRVWDINSDYLRSPVFYVKLAEIAVLFGAWVCTVKYLDIDLIKQYDLKGLDPPEILAIPETDFFKGITIFAWVMVILLALTFVLSFDKLCGRSSPWTLTTLVIYFILSILLIACCGTLAKPAADLGKLYKDASKSSKPNILALFIGLSLGYISWIIFIVDIFLLYKFYRQQRMEEFGPPQQPGQPAGVIQQPAVVIVPQGAKQPAYQPVAHPGQQPLQYPGQQQPVVMMGTGTTATSISGTTTACGNDGNASTGLQSTITTMGRPEISQLNHYAL</sequence>
<feature type="transmembrane region" description="Helical" evidence="7">
    <location>
        <begin position="168"/>
        <end position="192"/>
    </location>
</feature>
<dbReference type="PROSITE" id="PS51225">
    <property type="entry name" value="MARVEL"/>
    <property type="match status" value="2"/>
</dbReference>
<feature type="transmembrane region" description="Helical" evidence="7">
    <location>
        <begin position="53"/>
        <end position="71"/>
    </location>
</feature>
<evidence type="ECO:0000259" key="8">
    <source>
        <dbReference type="PROSITE" id="PS51225"/>
    </source>
</evidence>
<dbReference type="AlphaFoldDB" id="A0A9W9YRV9"/>
<dbReference type="OrthoDB" id="5988791at2759"/>
<dbReference type="EMBL" id="MU827304">
    <property type="protein sequence ID" value="KAJ7365073.1"/>
    <property type="molecule type" value="Genomic_DNA"/>
</dbReference>
<feature type="transmembrane region" description="Helical" evidence="7">
    <location>
        <begin position="309"/>
        <end position="332"/>
    </location>
</feature>
<keyword evidence="4 5" id="KW-0472">Membrane</keyword>
<accession>A0A9W9YRV9</accession>
<proteinExistence type="predicted"/>
<keyword evidence="3 7" id="KW-1133">Transmembrane helix</keyword>
<dbReference type="Proteomes" id="UP001163046">
    <property type="component" value="Unassembled WGS sequence"/>
</dbReference>
<evidence type="ECO:0000256" key="5">
    <source>
        <dbReference type="PROSITE-ProRule" id="PRU00581"/>
    </source>
</evidence>
<evidence type="ECO:0000313" key="10">
    <source>
        <dbReference type="Proteomes" id="UP001163046"/>
    </source>
</evidence>
<evidence type="ECO:0000256" key="2">
    <source>
        <dbReference type="ARBA" id="ARBA00022692"/>
    </source>
</evidence>
<organism evidence="9 10">
    <name type="scientific">Desmophyllum pertusum</name>
    <dbReference type="NCBI Taxonomy" id="174260"/>
    <lineage>
        <taxon>Eukaryota</taxon>
        <taxon>Metazoa</taxon>
        <taxon>Cnidaria</taxon>
        <taxon>Anthozoa</taxon>
        <taxon>Hexacorallia</taxon>
        <taxon>Scleractinia</taxon>
        <taxon>Caryophylliina</taxon>
        <taxon>Caryophylliidae</taxon>
        <taxon>Desmophyllum</taxon>
    </lineage>
</organism>
<keyword evidence="10" id="KW-1185">Reference proteome</keyword>
<feature type="domain" description="MARVEL" evidence="8">
    <location>
        <begin position="43"/>
        <end position="198"/>
    </location>
</feature>
<feature type="transmembrane region" description="Helical" evidence="7">
    <location>
        <begin position="126"/>
        <end position="148"/>
    </location>
</feature>
<dbReference type="GO" id="GO:0016020">
    <property type="term" value="C:membrane"/>
    <property type="evidence" value="ECO:0007669"/>
    <property type="project" value="UniProtKB-SubCell"/>
</dbReference>
<evidence type="ECO:0000256" key="6">
    <source>
        <dbReference type="SAM" id="MobiDB-lite"/>
    </source>
</evidence>
<feature type="domain" description="MARVEL" evidence="8">
    <location>
        <begin position="223"/>
        <end position="382"/>
    </location>
</feature>
<dbReference type="PANTHER" id="PTHR22776">
    <property type="entry name" value="MARVEL-CONTAINING POTENTIAL LIPID RAFT-ASSOCIATED PROTEIN"/>
    <property type="match status" value="1"/>
</dbReference>
<comment type="caution">
    <text evidence="9">The sequence shown here is derived from an EMBL/GenBank/DDBJ whole genome shotgun (WGS) entry which is preliminary data.</text>
</comment>
<reference evidence="9" key="1">
    <citation type="submission" date="2023-01" db="EMBL/GenBank/DDBJ databases">
        <title>Genome assembly of the deep-sea coral Lophelia pertusa.</title>
        <authorList>
            <person name="Herrera S."/>
            <person name="Cordes E."/>
        </authorList>
    </citation>
    <scope>NUCLEOTIDE SEQUENCE</scope>
    <source>
        <strain evidence="9">USNM1676648</strain>
        <tissue evidence="9">Polyp</tissue>
    </source>
</reference>
<gene>
    <name evidence="9" type="ORF">OS493_007719</name>
</gene>
<feature type="transmembrane region" description="Helical" evidence="7">
    <location>
        <begin position="352"/>
        <end position="378"/>
    </location>
</feature>
<feature type="transmembrane region" description="Helical" evidence="7">
    <location>
        <begin position="229"/>
        <end position="250"/>
    </location>
</feature>
<dbReference type="InterPro" id="IPR008253">
    <property type="entry name" value="Marvel"/>
</dbReference>
<evidence type="ECO:0000256" key="1">
    <source>
        <dbReference type="ARBA" id="ARBA00004141"/>
    </source>
</evidence>
<comment type="subcellular location">
    <subcellularLocation>
        <location evidence="1">Membrane</location>
        <topology evidence="1">Multi-pass membrane protein</topology>
    </subcellularLocation>
</comment>
<name>A0A9W9YRV9_9CNID</name>
<dbReference type="InterPro" id="IPR050578">
    <property type="entry name" value="MARVEL-CKLF_proteins"/>
</dbReference>
<feature type="transmembrane region" description="Helical" evidence="7">
    <location>
        <begin position="276"/>
        <end position="297"/>
    </location>
</feature>
<evidence type="ECO:0000256" key="4">
    <source>
        <dbReference type="ARBA" id="ARBA00023136"/>
    </source>
</evidence>
<keyword evidence="2 5" id="KW-0812">Transmembrane</keyword>
<feature type="transmembrane region" description="Helical" evidence="7">
    <location>
        <begin position="91"/>
        <end position="114"/>
    </location>
</feature>
<feature type="region of interest" description="Disordered" evidence="6">
    <location>
        <begin position="1"/>
        <end position="32"/>
    </location>
</feature>
<protein>
    <recommendedName>
        <fullName evidence="8">MARVEL domain-containing protein</fullName>
    </recommendedName>
</protein>
<dbReference type="PANTHER" id="PTHR22776:SF49">
    <property type="entry name" value="MARVEL DOMAIN-CONTAINING PROTEIN"/>
    <property type="match status" value="1"/>
</dbReference>
<evidence type="ECO:0000256" key="3">
    <source>
        <dbReference type="ARBA" id="ARBA00022989"/>
    </source>
</evidence>
<evidence type="ECO:0000256" key="7">
    <source>
        <dbReference type="SAM" id="Phobius"/>
    </source>
</evidence>